<evidence type="ECO:0000313" key="1">
    <source>
        <dbReference type="EMBL" id="SFV38806.1"/>
    </source>
</evidence>
<keyword evidence="1" id="KW-0808">Transferase</keyword>
<dbReference type="Proteomes" id="UP000199423">
    <property type="component" value="Unassembled WGS sequence"/>
</dbReference>
<dbReference type="OrthoDB" id="288532at2"/>
<dbReference type="Gene3D" id="3.40.50.300">
    <property type="entry name" value="P-loop containing nucleotide triphosphate hydrolases"/>
    <property type="match status" value="1"/>
</dbReference>
<organism evidence="1 2">
    <name type="scientific">Hyphomicrobium facile</name>
    <dbReference type="NCBI Taxonomy" id="51670"/>
    <lineage>
        <taxon>Bacteria</taxon>
        <taxon>Pseudomonadati</taxon>
        <taxon>Pseudomonadota</taxon>
        <taxon>Alphaproteobacteria</taxon>
        <taxon>Hyphomicrobiales</taxon>
        <taxon>Hyphomicrobiaceae</taxon>
        <taxon>Hyphomicrobium</taxon>
    </lineage>
</organism>
<dbReference type="InterPro" id="IPR005331">
    <property type="entry name" value="Sulfotransferase"/>
</dbReference>
<name>A0A1I7NVV5_9HYPH</name>
<dbReference type="GO" id="GO:0008146">
    <property type="term" value="F:sulfotransferase activity"/>
    <property type="evidence" value="ECO:0007669"/>
    <property type="project" value="InterPro"/>
</dbReference>
<dbReference type="InterPro" id="IPR027417">
    <property type="entry name" value="P-loop_NTPase"/>
</dbReference>
<gene>
    <name evidence="1" type="ORF">SAMN04488557_3859</name>
</gene>
<accession>A0A1I7NVV5</accession>
<reference evidence="2" key="1">
    <citation type="submission" date="2016-10" db="EMBL/GenBank/DDBJ databases">
        <authorList>
            <person name="Varghese N."/>
            <person name="Submissions S."/>
        </authorList>
    </citation>
    <scope>NUCLEOTIDE SEQUENCE [LARGE SCALE GENOMIC DNA]</scope>
    <source>
        <strain evidence="2">DSM 1565</strain>
    </source>
</reference>
<dbReference type="AlphaFoldDB" id="A0A1I7NVV5"/>
<dbReference type="EMBL" id="FPCH01000004">
    <property type="protein sequence ID" value="SFV38806.1"/>
    <property type="molecule type" value="Genomic_DNA"/>
</dbReference>
<dbReference type="GO" id="GO:0016020">
    <property type="term" value="C:membrane"/>
    <property type="evidence" value="ECO:0007669"/>
    <property type="project" value="InterPro"/>
</dbReference>
<protein>
    <submittedName>
        <fullName evidence="1">Sulfotransferase family protein</fullName>
    </submittedName>
</protein>
<keyword evidence="2" id="KW-1185">Reference proteome</keyword>
<proteinExistence type="predicted"/>
<evidence type="ECO:0000313" key="2">
    <source>
        <dbReference type="Proteomes" id="UP000199423"/>
    </source>
</evidence>
<sequence length="234" mass="27192">MIVSHARRFIFVKTSKTAGTSIEISLSELCGADDIIAPARESKERKYPAYRARNLAIPLYRAAYVSLPIPPLSPVSKHFRFRKAFYEHMPAVRVRRALPKSVWDSYFKFTIVRNPYDRALSQYFWNNRKTSTHTKETINKYLLEKSTPSLLTNWFMYTSGGDVLVDHFIRYEELESGFQSTLSRLGIDQPLTLPNAKGGVRPNEIHYRDVITPAARQHIERFARPELDLFDYAW</sequence>
<dbReference type="RefSeq" id="WP_092869365.1">
    <property type="nucleotide sequence ID" value="NZ_FPCH01000004.1"/>
</dbReference>
<dbReference type="Pfam" id="PF03567">
    <property type="entry name" value="Sulfotransfer_2"/>
    <property type="match status" value="1"/>
</dbReference>
<dbReference type="SUPFAM" id="SSF52540">
    <property type="entry name" value="P-loop containing nucleoside triphosphate hydrolases"/>
    <property type="match status" value="1"/>
</dbReference>